<reference evidence="4" key="1">
    <citation type="journal article" date="2021" name="PeerJ">
        <title>Extensive microbial diversity within the chicken gut microbiome revealed by metagenomics and culture.</title>
        <authorList>
            <person name="Gilroy R."/>
            <person name="Ravi A."/>
            <person name="Getino M."/>
            <person name="Pursley I."/>
            <person name="Horton D.L."/>
            <person name="Alikhan N.F."/>
            <person name="Baker D."/>
            <person name="Gharbi K."/>
            <person name="Hall N."/>
            <person name="Watson M."/>
            <person name="Adriaenssens E.M."/>
            <person name="Foster-Nyarko E."/>
            <person name="Jarju S."/>
            <person name="Secka A."/>
            <person name="Antonio M."/>
            <person name="Oren A."/>
            <person name="Chaudhuri R.R."/>
            <person name="La Ragione R."/>
            <person name="Hildebrand F."/>
            <person name="Pallen M.J."/>
        </authorList>
    </citation>
    <scope>NUCLEOTIDE SEQUENCE</scope>
    <source>
        <strain evidence="4">ChiBcec8-14828</strain>
    </source>
</reference>
<accession>A0A9D2S0Y1</accession>
<feature type="domain" description="N-acetyltransferase" evidence="3">
    <location>
        <begin position="1"/>
        <end position="157"/>
    </location>
</feature>
<dbReference type="InterPro" id="IPR000182">
    <property type="entry name" value="GNAT_dom"/>
</dbReference>
<comment type="caution">
    <text evidence="4">The sequence shown here is derived from an EMBL/GenBank/DDBJ whole genome shotgun (WGS) entry which is preliminary data.</text>
</comment>
<organism evidence="4 5">
    <name type="scientific">Candidatus Ruthenibacterium avium</name>
    <dbReference type="NCBI Taxonomy" id="2838751"/>
    <lineage>
        <taxon>Bacteria</taxon>
        <taxon>Bacillati</taxon>
        <taxon>Bacillota</taxon>
        <taxon>Clostridia</taxon>
        <taxon>Eubacteriales</taxon>
        <taxon>Oscillospiraceae</taxon>
        <taxon>Ruthenibacterium</taxon>
    </lineage>
</organism>
<name>A0A9D2S0Y1_9FIRM</name>
<dbReference type="Gene3D" id="3.40.630.30">
    <property type="match status" value="1"/>
</dbReference>
<evidence type="ECO:0000259" key="3">
    <source>
        <dbReference type="PROSITE" id="PS51186"/>
    </source>
</evidence>
<evidence type="ECO:0000313" key="4">
    <source>
        <dbReference type="EMBL" id="HJB39932.1"/>
    </source>
</evidence>
<protein>
    <submittedName>
        <fullName evidence="4">GNAT family N-acetyltransferase</fullName>
    </submittedName>
</protein>
<dbReference type="SUPFAM" id="SSF55729">
    <property type="entry name" value="Acyl-CoA N-acyltransferases (Nat)"/>
    <property type="match status" value="1"/>
</dbReference>
<dbReference type="InterPro" id="IPR016181">
    <property type="entry name" value="Acyl_CoA_acyltransferase"/>
</dbReference>
<dbReference type="GO" id="GO:0016747">
    <property type="term" value="F:acyltransferase activity, transferring groups other than amino-acyl groups"/>
    <property type="evidence" value="ECO:0007669"/>
    <property type="project" value="InterPro"/>
</dbReference>
<proteinExistence type="predicted"/>
<dbReference type="Pfam" id="PF00583">
    <property type="entry name" value="Acetyltransf_1"/>
    <property type="match status" value="1"/>
</dbReference>
<keyword evidence="2" id="KW-0012">Acyltransferase</keyword>
<dbReference type="AlphaFoldDB" id="A0A9D2S0Y1"/>
<dbReference type="Proteomes" id="UP000824209">
    <property type="component" value="Unassembled WGS sequence"/>
</dbReference>
<dbReference type="PROSITE" id="PS51186">
    <property type="entry name" value="GNAT"/>
    <property type="match status" value="1"/>
</dbReference>
<dbReference type="PANTHER" id="PTHR43877">
    <property type="entry name" value="AMINOALKYLPHOSPHONATE N-ACETYLTRANSFERASE-RELATED-RELATED"/>
    <property type="match status" value="1"/>
</dbReference>
<evidence type="ECO:0000256" key="2">
    <source>
        <dbReference type="ARBA" id="ARBA00023315"/>
    </source>
</evidence>
<gene>
    <name evidence="4" type="ORF">H9943_05990</name>
</gene>
<dbReference type="EMBL" id="DWYA01000054">
    <property type="protein sequence ID" value="HJB39932.1"/>
    <property type="molecule type" value="Genomic_DNA"/>
</dbReference>
<reference evidence="4" key="2">
    <citation type="submission" date="2021-04" db="EMBL/GenBank/DDBJ databases">
        <authorList>
            <person name="Gilroy R."/>
        </authorList>
    </citation>
    <scope>NUCLEOTIDE SEQUENCE</scope>
    <source>
        <strain evidence="4">ChiBcec8-14828</strain>
    </source>
</reference>
<dbReference type="CDD" id="cd04301">
    <property type="entry name" value="NAT_SF"/>
    <property type="match status" value="1"/>
</dbReference>
<evidence type="ECO:0000313" key="5">
    <source>
        <dbReference type="Proteomes" id="UP000824209"/>
    </source>
</evidence>
<sequence>MIRLARKEDYEAINVLRAPVCELHANSYPNVFKPVFAQDHQERVLKMIENPEQDVFVAEESGVLLGFAMVEYIKREETNSMYAVHTAHIVEIGVDEKAQGKGVGTALIETVKTEAKARGCHSVQLDVWEFNKSALRFYEKLGFVTFRRKMEQVLDES</sequence>
<dbReference type="InterPro" id="IPR050832">
    <property type="entry name" value="Bact_Acetyltransf"/>
</dbReference>
<keyword evidence="1" id="KW-0808">Transferase</keyword>
<evidence type="ECO:0000256" key="1">
    <source>
        <dbReference type="ARBA" id="ARBA00022679"/>
    </source>
</evidence>